<evidence type="ECO:0000313" key="3">
    <source>
        <dbReference type="EMBL" id="CAF1111502.1"/>
    </source>
</evidence>
<protein>
    <recommendedName>
        <fullName evidence="1">Integrase catalytic domain-containing protein</fullName>
    </recommendedName>
</protein>
<dbReference type="Proteomes" id="UP000663836">
    <property type="component" value="Unassembled WGS sequence"/>
</dbReference>
<dbReference type="FunFam" id="3.30.420.10:FF:000032">
    <property type="entry name" value="Retrovirus-related Pol polyprotein from transposon 297-like Protein"/>
    <property type="match status" value="1"/>
</dbReference>
<accession>A0A814PVN5</accession>
<evidence type="ECO:0000313" key="7">
    <source>
        <dbReference type="Proteomes" id="UP000663870"/>
    </source>
</evidence>
<dbReference type="EMBL" id="CAJNOL010001259">
    <property type="protein sequence ID" value="CAF1323813.1"/>
    <property type="molecule type" value="Genomic_DNA"/>
</dbReference>
<dbReference type="InterPro" id="IPR001584">
    <property type="entry name" value="Integrase_cat-core"/>
</dbReference>
<dbReference type="PROSITE" id="PS50994">
    <property type="entry name" value="INTEGRASE"/>
    <property type="match status" value="1"/>
</dbReference>
<dbReference type="GO" id="GO:0003676">
    <property type="term" value="F:nucleic acid binding"/>
    <property type="evidence" value="ECO:0007669"/>
    <property type="project" value="InterPro"/>
</dbReference>
<sequence>MDFHGPITPTTKNGNKYIILLTDVLSKFVITKAVRDCTASTAAQFLIEEVILKYGTPKCILTDNGTHFTATMMAELFKKIGITHLYSTPYHPMINGQIERFNATMDAKIAALSNEKRTNWDEQLPFVTFNYNTTIHKTTGQIPFELIYGRSPILPFHQQQSLVTLSQDLEHKSKLNQYLLTLTEQAKVKILEQQRKYKDRYDRYCANPTYKVGDLVLIKTLNKRNKFDIRYEGPFKITQQLGRKTFIVQHIKKHTLIRQVTIDVIIPLYERKYMD</sequence>
<evidence type="ECO:0000259" key="1">
    <source>
        <dbReference type="PROSITE" id="PS50994"/>
    </source>
</evidence>
<proteinExistence type="predicted"/>
<dbReference type="GO" id="GO:0015074">
    <property type="term" value="P:DNA integration"/>
    <property type="evidence" value="ECO:0007669"/>
    <property type="project" value="InterPro"/>
</dbReference>
<gene>
    <name evidence="5" type="ORF">JBS370_LOCUS36091</name>
    <name evidence="4" type="ORF">JXQ802_LOCUS30690</name>
    <name evidence="3" type="ORF">PYM288_LOCUS20215</name>
    <name evidence="2" type="ORF">ZHD862_LOCUS17305</name>
</gene>
<dbReference type="InterPro" id="IPR012337">
    <property type="entry name" value="RNaseH-like_sf"/>
</dbReference>
<dbReference type="InterPro" id="IPR050951">
    <property type="entry name" value="Retrovirus_Pol_polyprotein"/>
</dbReference>
<dbReference type="EMBL" id="CAJNOH010000722">
    <property type="protein sequence ID" value="CAF1111502.1"/>
    <property type="molecule type" value="Genomic_DNA"/>
</dbReference>
<evidence type="ECO:0000313" key="2">
    <source>
        <dbReference type="EMBL" id="CAF1095333.1"/>
    </source>
</evidence>
<dbReference type="PANTHER" id="PTHR37984">
    <property type="entry name" value="PROTEIN CBG26694"/>
    <property type="match status" value="1"/>
</dbReference>
<dbReference type="EMBL" id="CAJOBD010013621">
    <property type="protein sequence ID" value="CAF4192335.1"/>
    <property type="molecule type" value="Genomic_DNA"/>
</dbReference>
<reference evidence="3" key="1">
    <citation type="submission" date="2021-02" db="EMBL/GenBank/DDBJ databases">
        <authorList>
            <person name="Nowell W R."/>
        </authorList>
    </citation>
    <scope>NUCLEOTIDE SEQUENCE</scope>
</reference>
<dbReference type="AlphaFoldDB" id="A0A814PVN5"/>
<dbReference type="Gene3D" id="3.30.420.10">
    <property type="entry name" value="Ribonuclease H-like superfamily/Ribonuclease H"/>
    <property type="match status" value="1"/>
</dbReference>
<dbReference type="Proteomes" id="UP000663864">
    <property type="component" value="Unassembled WGS sequence"/>
</dbReference>
<evidence type="ECO:0000313" key="5">
    <source>
        <dbReference type="EMBL" id="CAF4192335.1"/>
    </source>
</evidence>
<dbReference type="PANTHER" id="PTHR37984:SF5">
    <property type="entry name" value="PROTEIN NYNRIN-LIKE"/>
    <property type="match status" value="1"/>
</dbReference>
<comment type="caution">
    <text evidence="3">The sequence shown here is derived from an EMBL/GenBank/DDBJ whole genome shotgun (WGS) entry which is preliminary data.</text>
</comment>
<dbReference type="SUPFAM" id="SSF53098">
    <property type="entry name" value="Ribonuclease H-like"/>
    <property type="match status" value="1"/>
</dbReference>
<dbReference type="Proteomes" id="UP000663854">
    <property type="component" value="Unassembled WGS sequence"/>
</dbReference>
<evidence type="ECO:0000313" key="4">
    <source>
        <dbReference type="EMBL" id="CAF1323813.1"/>
    </source>
</evidence>
<dbReference type="InterPro" id="IPR036397">
    <property type="entry name" value="RNaseH_sf"/>
</dbReference>
<organism evidence="3 6">
    <name type="scientific">Rotaria sordida</name>
    <dbReference type="NCBI Taxonomy" id="392033"/>
    <lineage>
        <taxon>Eukaryota</taxon>
        <taxon>Metazoa</taxon>
        <taxon>Spiralia</taxon>
        <taxon>Gnathifera</taxon>
        <taxon>Rotifera</taxon>
        <taxon>Eurotatoria</taxon>
        <taxon>Bdelloidea</taxon>
        <taxon>Philodinida</taxon>
        <taxon>Philodinidae</taxon>
        <taxon>Rotaria</taxon>
    </lineage>
</organism>
<feature type="domain" description="Integrase catalytic" evidence="1">
    <location>
        <begin position="1"/>
        <end position="151"/>
    </location>
</feature>
<evidence type="ECO:0000313" key="6">
    <source>
        <dbReference type="Proteomes" id="UP000663854"/>
    </source>
</evidence>
<dbReference type="Proteomes" id="UP000663870">
    <property type="component" value="Unassembled WGS sequence"/>
</dbReference>
<dbReference type="EMBL" id="CAJNOT010000853">
    <property type="protein sequence ID" value="CAF1095333.1"/>
    <property type="molecule type" value="Genomic_DNA"/>
</dbReference>
<name>A0A814PVN5_9BILA</name>
<dbReference type="Pfam" id="PF00665">
    <property type="entry name" value="rve"/>
    <property type="match status" value="1"/>
</dbReference>
<keyword evidence="7" id="KW-1185">Reference proteome</keyword>